<dbReference type="GeneID" id="300403784"/>
<feature type="transmembrane region" description="Helical" evidence="1">
    <location>
        <begin position="39"/>
        <end position="58"/>
    </location>
</feature>
<dbReference type="OrthoDB" id="8641981at2"/>
<dbReference type="EMBL" id="CABPSK010000001">
    <property type="protein sequence ID" value="VVD92513.1"/>
    <property type="molecule type" value="Genomic_DNA"/>
</dbReference>
<dbReference type="Proteomes" id="UP000366945">
    <property type="component" value="Unassembled WGS sequence"/>
</dbReference>
<dbReference type="InterPro" id="IPR021762">
    <property type="entry name" value="DUF3325"/>
</dbReference>
<reference evidence="3 4" key="1">
    <citation type="submission" date="2019-08" db="EMBL/GenBank/DDBJ databases">
        <authorList>
            <person name="Peeters C."/>
        </authorList>
    </citation>
    <scope>NUCLEOTIDE SEQUENCE [LARGE SCALE GENOMIC DNA]</scope>
    <source>
        <strain evidence="3 4">LMG 31114</strain>
    </source>
</reference>
<dbReference type="Pfam" id="PF11804">
    <property type="entry name" value="DUF3325"/>
    <property type="match status" value="1"/>
</dbReference>
<keyword evidence="1" id="KW-0472">Membrane</keyword>
<proteinExistence type="predicted"/>
<dbReference type="RefSeq" id="WP_150678969.1">
    <property type="nucleotide sequence ID" value="NZ_CABPSK010000001.1"/>
</dbReference>
<evidence type="ECO:0008006" key="5">
    <source>
        <dbReference type="Google" id="ProtNLM"/>
    </source>
</evidence>
<keyword evidence="2" id="KW-0732">Signal</keyword>
<name>A0A5E4TZ53_9BURK</name>
<feature type="signal peptide" evidence="2">
    <location>
        <begin position="1"/>
        <end position="19"/>
    </location>
</feature>
<evidence type="ECO:0000256" key="2">
    <source>
        <dbReference type="SAM" id="SignalP"/>
    </source>
</evidence>
<keyword evidence="1" id="KW-0812">Transmembrane</keyword>
<sequence length="92" mass="9883">MHLLTLFICLAGFTGLALATERQQQTLFNATFAASTTRWLRLTGWAALLAALAVIVGRQGWGMGLVVYSGQTSAAAGLVYLALIAAERRRSR</sequence>
<gene>
    <name evidence="3" type="ORF">PPN31114_01739</name>
</gene>
<dbReference type="AlphaFoldDB" id="A0A5E4TZ53"/>
<evidence type="ECO:0000313" key="3">
    <source>
        <dbReference type="EMBL" id="VVD92513.1"/>
    </source>
</evidence>
<evidence type="ECO:0000256" key="1">
    <source>
        <dbReference type="SAM" id="Phobius"/>
    </source>
</evidence>
<accession>A0A5E4TZ53</accession>
<feature type="chain" id="PRO_5022944827" description="DUF3325 domain-containing protein" evidence="2">
    <location>
        <begin position="20"/>
        <end position="92"/>
    </location>
</feature>
<feature type="transmembrane region" description="Helical" evidence="1">
    <location>
        <begin position="65"/>
        <end position="86"/>
    </location>
</feature>
<organism evidence="3 4">
    <name type="scientific">Pandoraea pneumonica</name>
    <dbReference type="NCBI Taxonomy" id="2508299"/>
    <lineage>
        <taxon>Bacteria</taxon>
        <taxon>Pseudomonadati</taxon>
        <taxon>Pseudomonadota</taxon>
        <taxon>Betaproteobacteria</taxon>
        <taxon>Burkholderiales</taxon>
        <taxon>Burkholderiaceae</taxon>
        <taxon>Pandoraea</taxon>
    </lineage>
</organism>
<protein>
    <recommendedName>
        <fullName evidence="5">DUF3325 domain-containing protein</fullName>
    </recommendedName>
</protein>
<keyword evidence="4" id="KW-1185">Reference proteome</keyword>
<keyword evidence="1" id="KW-1133">Transmembrane helix</keyword>
<evidence type="ECO:0000313" key="4">
    <source>
        <dbReference type="Proteomes" id="UP000366945"/>
    </source>
</evidence>